<name>A0ABT5FVM4_9ACTN</name>
<reference evidence="2 3" key="1">
    <citation type="journal article" date="2015" name="Int. J. Syst. Evol. Microbiol.">
        <title>Streptomyces gilvifuscus sp. nov., an actinomycete that produces antibacterial compounds isolated from soil.</title>
        <authorList>
            <person name="Nguyen T.M."/>
            <person name="Kim J."/>
        </authorList>
    </citation>
    <scope>NUCLEOTIDE SEQUENCE [LARGE SCALE GENOMIC DNA]</scope>
    <source>
        <strain evidence="2 3">T113</strain>
    </source>
</reference>
<dbReference type="EMBL" id="JAQOSK010000007">
    <property type="protein sequence ID" value="MDC2956580.1"/>
    <property type="molecule type" value="Genomic_DNA"/>
</dbReference>
<sequence>MKVSRHLTTAAVLATAALGGALALAAPAGAAPRTATVAAATAGAAYNGACGTGYTVIDSTPVEDKGTVYVTYNKSNGKNCAVTIRNAPGAPVSMAVTLGIDAGRGAPAVVDNGFYTTYAGPVYLDARGQCILWLGAIEGALGNGHGHCG</sequence>
<dbReference type="Proteomes" id="UP001221328">
    <property type="component" value="Unassembled WGS sequence"/>
</dbReference>
<accession>A0ABT5FVM4</accession>
<protein>
    <submittedName>
        <fullName evidence="2">Spore-associated protein A</fullName>
    </submittedName>
</protein>
<dbReference type="RefSeq" id="WP_272175952.1">
    <property type="nucleotide sequence ID" value="NZ_JAQOSK010000007.1"/>
</dbReference>
<feature type="signal peptide" evidence="1">
    <location>
        <begin position="1"/>
        <end position="30"/>
    </location>
</feature>
<proteinExistence type="predicted"/>
<gene>
    <name evidence="2" type="ORF">PO587_19090</name>
</gene>
<comment type="caution">
    <text evidence="2">The sequence shown here is derived from an EMBL/GenBank/DDBJ whole genome shotgun (WGS) entry which is preliminary data.</text>
</comment>
<evidence type="ECO:0000313" key="3">
    <source>
        <dbReference type="Proteomes" id="UP001221328"/>
    </source>
</evidence>
<keyword evidence="1" id="KW-0732">Signal</keyword>
<evidence type="ECO:0000313" key="2">
    <source>
        <dbReference type="EMBL" id="MDC2956580.1"/>
    </source>
</evidence>
<feature type="chain" id="PRO_5046036419" evidence="1">
    <location>
        <begin position="31"/>
        <end position="149"/>
    </location>
</feature>
<keyword evidence="3" id="KW-1185">Reference proteome</keyword>
<evidence type="ECO:0000256" key="1">
    <source>
        <dbReference type="SAM" id="SignalP"/>
    </source>
</evidence>
<organism evidence="2 3">
    <name type="scientific">Streptomyces gilvifuscus</name>
    <dbReference type="NCBI Taxonomy" id="1550617"/>
    <lineage>
        <taxon>Bacteria</taxon>
        <taxon>Bacillati</taxon>
        <taxon>Actinomycetota</taxon>
        <taxon>Actinomycetes</taxon>
        <taxon>Kitasatosporales</taxon>
        <taxon>Streptomycetaceae</taxon>
        <taxon>Streptomyces</taxon>
    </lineage>
</organism>